<sequence>MQYKASCHCGKVAMEFEGDIQEVVSCNCSICQRKGALLWFMPRGELKLISPDDAASTYQFHKHAIRHRFCPTCGIHPYAEGVDPKGRPMAAINVRCVHDIDLASLSVKHFDGRSL</sequence>
<evidence type="ECO:0000256" key="3">
    <source>
        <dbReference type="ARBA" id="ARBA00022833"/>
    </source>
</evidence>
<evidence type="ECO:0000256" key="1">
    <source>
        <dbReference type="ARBA" id="ARBA00005495"/>
    </source>
</evidence>
<dbReference type="InterPro" id="IPR052355">
    <property type="entry name" value="CENP-V-like"/>
</dbReference>
<dbReference type="PANTHER" id="PTHR28620">
    <property type="entry name" value="CENTROMERE PROTEIN V"/>
    <property type="match status" value="1"/>
</dbReference>
<feature type="domain" description="CENP-V/GFA" evidence="4">
    <location>
        <begin position="3"/>
        <end position="111"/>
    </location>
</feature>
<dbReference type="RefSeq" id="WP_103018197.1">
    <property type="nucleotide sequence ID" value="NZ_CP051298.1"/>
</dbReference>
<evidence type="ECO:0000313" key="6">
    <source>
        <dbReference type="Proteomes" id="UP000500755"/>
    </source>
</evidence>
<dbReference type="InterPro" id="IPR006913">
    <property type="entry name" value="CENP-V/GFA"/>
</dbReference>
<dbReference type="Proteomes" id="UP000500755">
    <property type="component" value="Chromosome"/>
</dbReference>
<evidence type="ECO:0000259" key="4">
    <source>
        <dbReference type="PROSITE" id="PS51891"/>
    </source>
</evidence>
<dbReference type="EMBL" id="CP051298">
    <property type="protein sequence ID" value="QKD43950.1"/>
    <property type="molecule type" value="Genomic_DNA"/>
</dbReference>
<organism evidence="5 6">
    <name type="scientific">Alicycliphilus denitrificans</name>
    <dbReference type="NCBI Taxonomy" id="179636"/>
    <lineage>
        <taxon>Bacteria</taxon>
        <taxon>Pseudomonadati</taxon>
        <taxon>Pseudomonadota</taxon>
        <taxon>Betaproteobacteria</taxon>
        <taxon>Burkholderiales</taxon>
        <taxon>Comamonadaceae</taxon>
        <taxon>Alicycliphilus</taxon>
    </lineage>
</organism>
<gene>
    <name evidence="5" type="ORF">HF896_10145</name>
</gene>
<dbReference type="AlphaFoldDB" id="A0A858ZSS2"/>
<dbReference type="PANTHER" id="PTHR28620:SF1">
    <property type="entry name" value="CENP-V_GFA DOMAIN-CONTAINING PROTEIN"/>
    <property type="match status" value="1"/>
</dbReference>
<evidence type="ECO:0000313" key="5">
    <source>
        <dbReference type="EMBL" id="QKD43950.1"/>
    </source>
</evidence>
<dbReference type="InterPro" id="IPR011057">
    <property type="entry name" value="Mss4-like_sf"/>
</dbReference>
<dbReference type="PROSITE" id="PS51891">
    <property type="entry name" value="CENP_V_GFA"/>
    <property type="match status" value="1"/>
</dbReference>
<evidence type="ECO:0000256" key="2">
    <source>
        <dbReference type="ARBA" id="ARBA00022723"/>
    </source>
</evidence>
<accession>A0A858ZSS2</accession>
<keyword evidence="2" id="KW-0479">Metal-binding</keyword>
<dbReference type="Pfam" id="PF04828">
    <property type="entry name" value="GFA"/>
    <property type="match status" value="1"/>
</dbReference>
<protein>
    <submittedName>
        <fullName evidence="5">GFA family protein</fullName>
    </submittedName>
</protein>
<name>A0A858ZSS2_9BURK</name>
<dbReference type="GO" id="GO:0016846">
    <property type="term" value="F:carbon-sulfur lyase activity"/>
    <property type="evidence" value="ECO:0007669"/>
    <property type="project" value="InterPro"/>
</dbReference>
<proteinExistence type="inferred from homology"/>
<dbReference type="SUPFAM" id="SSF51316">
    <property type="entry name" value="Mss4-like"/>
    <property type="match status" value="1"/>
</dbReference>
<dbReference type="Gene3D" id="2.170.150.70">
    <property type="match status" value="1"/>
</dbReference>
<keyword evidence="3" id="KW-0862">Zinc</keyword>
<comment type="similarity">
    <text evidence="1">Belongs to the Gfa family.</text>
</comment>
<dbReference type="GO" id="GO:0046872">
    <property type="term" value="F:metal ion binding"/>
    <property type="evidence" value="ECO:0007669"/>
    <property type="project" value="UniProtKB-KW"/>
</dbReference>
<reference evidence="5 6" key="1">
    <citation type="submission" date="2020-05" db="EMBL/GenBank/DDBJ databases">
        <title>Complete genome sequence of Alicycliphilus denitrificans DP3.</title>
        <authorList>
            <person name="Chen X."/>
        </authorList>
    </citation>
    <scope>NUCLEOTIDE SEQUENCE [LARGE SCALE GENOMIC DNA]</scope>
    <source>
        <strain evidence="5 6">DP3</strain>
    </source>
</reference>